<dbReference type="Pfam" id="PF22725">
    <property type="entry name" value="GFO_IDH_MocA_C3"/>
    <property type="match status" value="1"/>
</dbReference>
<dbReference type="RefSeq" id="WP_256398604.1">
    <property type="nucleotide sequence ID" value="NZ_JANHJR010000001.1"/>
</dbReference>
<accession>A0ABD6DK87</accession>
<evidence type="ECO:0000313" key="4">
    <source>
        <dbReference type="EMBL" id="MFD1645873.1"/>
    </source>
</evidence>
<keyword evidence="5" id="KW-1185">Reference proteome</keyword>
<dbReference type="Gene3D" id="3.30.360.10">
    <property type="entry name" value="Dihydrodipicolinate Reductase, domain 2"/>
    <property type="match status" value="1"/>
</dbReference>
<dbReference type="Proteomes" id="UP001597034">
    <property type="component" value="Unassembled WGS sequence"/>
</dbReference>
<dbReference type="InterPro" id="IPR000683">
    <property type="entry name" value="Gfo/Idh/MocA-like_OxRdtase_N"/>
</dbReference>
<dbReference type="Gene3D" id="3.40.50.720">
    <property type="entry name" value="NAD(P)-binding Rossmann-like Domain"/>
    <property type="match status" value="1"/>
</dbReference>
<evidence type="ECO:0000259" key="3">
    <source>
        <dbReference type="Pfam" id="PF22725"/>
    </source>
</evidence>
<dbReference type="AlphaFoldDB" id="A0ABD6DK87"/>
<protein>
    <submittedName>
        <fullName evidence="4">Gfo/Idh/MocA family protein</fullName>
    </submittedName>
</protein>
<dbReference type="PANTHER" id="PTHR43818:SF11">
    <property type="entry name" value="BCDNA.GH03377"/>
    <property type="match status" value="1"/>
</dbReference>
<dbReference type="InterPro" id="IPR055170">
    <property type="entry name" value="GFO_IDH_MocA-like_dom"/>
</dbReference>
<proteinExistence type="predicted"/>
<reference evidence="4 5" key="1">
    <citation type="journal article" date="2019" name="Int. J. Syst. Evol. Microbiol.">
        <title>The Global Catalogue of Microorganisms (GCM) 10K type strain sequencing project: providing services to taxonomists for standard genome sequencing and annotation.</title>
        <authorList>
            <consortium name="The Broad Institute Genomics Platform"/>
            <consortium name="The Broad Institute Genome Sequencing Center for Infectious Disease"/>
            <person name="Wu L."/>
            <person name="Ma J."/>
        </authorList>
    </citation>
    <scope>NUCLEOTIDE SEQUENCE [LARGE SCALE GENOMIC DNA]</scope>
    <source>
        <strain evidence="4 5">CGMCC 1.10390</strain>
    </source>
</reference>
<evidence type="ECO:0000259" key="2">
    <source>
        <dbReference type="Pfam" id="PF01408"/>
    </source>
</evidence>
<feature type="domain" description="Gfo/Idh/MocA-like oxidoreductase N-terminal" evidence="2">
    <location>
        <begin position="7"/>
        <end position="128"/>
    </location>
</feature>
<feature type="domain" description="GFO/IDH/MocA-like oxidoreductase" evidence="3">
    <location>
        <begin position="138"/>
        <end position="274"/>
    </location>
</feature>
<dbReference type="SUPFAM" id="SSF55347">
    <property type="entry name" value="Glyceraldehyde-3-phosphate dehydrogenase-like, C-terminal domain"/>
    <property type="match status" value="1"/>
</dbReference>
<dbReference type="EMBL" id="JBHUDO010000002">
    <property type="protein sequence ID" value="MFD1645873.1"/>
    <property type="molecule type" value="Genomic_DNA"/>
</dbReference>
<evidence type="ECO:0000313" key="5">
    <source>
        <dbReference type="Proteomes" id="UP001597034"/>
    </source>
</evidence>
<dbReference type="InterPro" id="IPR050463">
    <property type="entry name" value="Gfo/Idh/MocA_oxidrdct_glycsds"/>
</dbReference>
<dbReference type="PANTHER" id="PTHR43818">
    <property type="entry name" value="BCDNA.GH03377"/>
    <property type="match status" value="1"/>
</dbReference>
<dbReference type="GO" id="GO:0016491">
    <property type="term" value="F:oxidoreductase activity"/>
    <property type="evidence" value="ECO:0007669"/>
    <property type="project" value="UniProtKB-KW"/>
</dbReference>
<name>A0ABD6DK87_9EURY</name>
<organism evidence="4 5">
    <name type="scientific">Haloarchaeobius litoreus</name>
    <dbReference type="NCBI Taxonomy" id="755306"/>
    <lineage>
        <taxon>Archaea</taxon>
        <taxon>Methanobacteriati</taxon>
        <taxon>Methanobacteriota</taxon>
        <taxon>Stenosarchaea group</taxon>
        <taxon>Halobacteria</taxon>
        <taxon>Halobacteriales</taxon>
        <taxon>Halorubellaceae</taxon>
        <taxon>Haloarchaeobius</taxon>
    </lineage>
</organism>
<keyword evidence="1" id="KW-0560">Oxidoreductase</keyword>
<dbReference type="Pfam" id="PF01408">
    <property type="entry name" value="GFO_IDH_MocA"/>
    <property type="match status" value="1"/>
</dbReference>
<gene>
    <name evidence="4" type="ORF">ACFSBL_09270</name>
</gene>
<evidence type="ECO:0000256" key="1">
    <source>
        <dbReference type="ARBA" id="ARBA00023002"/>
    </source>
</evidence>
<dbReference type="InterPro" id="IPR036291">
    <property type="entry name" value="NAD(P)-bd_dom_sf"/>
</dbReference>
<comment type="caution">
    <text evidence="4">The sequence shown here is derived from an EMBL/GenBank/DDBJ whole genome shotgun (WGS) entry which is preliminary data.</text>
</comment>
<sequence length="361" mass="38839">MKTDGTVRVGIIGLGGIGGIHADHLEAIASAGNIAVELVGGMDISSDARRSFEREYGVETVDDATALYERVDAVIVTTPNRYHEEYVVEALDAGLDVLVEKPLAHSLASAERIAAAAETADGACMVGFHNRFAAEARVLKEHVDRGRFGEVTHVDATYVRRRGIPGRGSWFTDESIAGGGALLDIGAHAIDLALHFLDFPEIVEVSGVTRSTFGPDEGYTYLEMWGEDGDGEFTVDDSANAMIRTADGETVVLDTAWASNRPTENSYRVRGTDAGADLDREAESLTIYEVDDAGAPHFSDTTVTTRREPAHRTEQRVFLEAVAAGEPPRTNTVEQALTVQRVLDAIYESAGTGEAVSLRER</sequence>
<dbReference type="SUPFAM" id="SSF51735">
    <property type="entry name" value="NAD(P)-binding Rossmann-fold domains"/>
    <property type="match status" value="1"/>
</dbReference>